<dbReference type="PANTHER" id="PTHR46300:SF1">
    <property type="entry name" value="P450, PUTATIVE (EUROFUNG)-RELATED"/>
    <property type="match status" value="1"/>
</dbReference>
<dbReference type="InterPro" id="IPR017972">
    <property type="entry name" value="Cyt_P450_CS"/>
</dbReference>
<evidence type="ECO:0000256" key="7">
    <source>
        <dbReference type="ARBA" id="ARBA00023004"/>
    </source>
</evidence>
<dbReference type="InterPro" id="IPR002401">
    <property type="entry name" value="Cyt_P450_E_grp-I"/>
</dbReference>
<dbReference type="CDD" id="cd11065">
    <property type="entry name" value="CYP64-like"/>
    <property type="match status" value="1"/>
</dbReference>
<dbReference type="InterPro" id="IPR036396">
    <property type="entry name" value="Cyt_P450_sf"/>
</dbReference>
<dbReference type="SUPFAM" id="SSF48264">
    <property type="entry name" value="Cytochrome P450"/>
    <property type="match status" value="1"/>
</dbReference>
<dbReference type="AlphaFoldDB" id="A0A8H7XLL1"/>
<evidence type="ECO:0000256" key="9">
    <source>
        <dbReference type="PIRSR" id="PIRSR602401-1"/>
    </source>
</evidence>
<dbReference type="Gene3D" id="1.10.630.10">
    <property type="entry name" value="Cytochrome P450"/>
    <property type="match status" value="1"/>
</dbReference>
<name>A0A8H7XLL1_PSICU</name>
<comment type="caution">
    <text evidence="12">The sequence shown here is derived from an EMBL/GenBank/DDBJ whole genome shotgun (WGS) entry which is preliminary data.</text>
</comment>
<comment type="pathway">
    <text evidence="2">Secondary metabolite biosynthesis.</text>
</comment>
<evidence type="ECO:0000256" key="6">
    <source>
        <dbReference type="ARBA" id="ARBA00023002"/>
    </source>
</evidence>
<dbReference type="GO" id="GO:0005506">
    <property type="term" value="F:iron ion binding"/>
    <property type="evidence" value="ECO:0007669"/>
    <property type="project" value="InterPro"/>
</dbReference>
<keyword evidence="4 9" id="KW-0349">Heme</keyword>
<accession>A0A8H7XLL1</accession>
<sequence length="510" mass="56960">MGSIVEIVFLPQIIAVLAFCITLLTFIHYRVTCSGHRLPLPVLPPGPSGRFVFGNFIPTSSAHLYFESLTQQYGPIFTLRQGFNTVIVIGRLRAAADIMEKEGLATVDRPRSIAVGDTLSGGMRLVMTPVGEQFRKFRRAIHSHLRPQILPDYAVIIARNAKQHIIDIINDPSNHQGHAKRYAASVVMEIAYGKQPKLYTDPEILAINQCSRTFGLNLRPGLWMVDAYPILRYIPGYLKELQDAHVSELALFKRLLYEVQTKMKSKADLPASFSRYLLERQSELGLSDSEIAYLAGSMFGAGSDTTASAISISIIAAACYPEAQRRVQDELDAVIGRKKAPASKDQDMLPQTMAFVLETFRWRPVVPGGIAHRTTRDIIWENYLIPKGATIIGNTWSIGRDPNFFEDPESFNPQRWLAEDGRIKQDLKSYSFGFGRRVCPGQYMATSSVFVNTALLQWAFKISPDPAAPIDKMAFTDGVTTHPLPFNVNFKPRITSSMDAIKELLGTYEI</sequence>
<comment type="cofactor">
    <cofactor evidence="1 9">
        <name>heme</name>
        <dbReference type="ChEBI" id="CHEBI:30413"/>
    </cofactor>
</comment>
<evidence type="ECO:0000256" key="1">
    <source>
        <dbReference type="ARBA" id="ARBA00001971"/>
    </source>
</evidence>
<feature type="binding site" description="axial binding residue" evidence="9">
    <location>
        <position position="439"/>
    </location>
    <ligand>
        <name>heme</name>
        <dbReference type="ChEBI" id="CHEBI:30413"/>
    </ligand>
    <ligandPart>
        <name>Fe</name>
        <dbReference type="ChEBI" id="CHEBI:18248"/>
    </ligandPart>
</feature>
<evidence type="ECO:0008006" key="13">
    <source>
        <dbReference type="Google" id="ProtNLM"/>
    </source>
</evidence>
<reference evidence="12" key="1">
    <citation type="submission" date="2021-02" db="EMBL/GenBank/DDBJ databases">
        <title>Psilocybe cubensis genome.</title>
        <authorList>
            <person name="Mckernan K.J."/>
            <person name="Crawford S."/>
            <person name="Trippe A."/>
            <person name="Kane L.T."/>
            <person name="Mclaughlin S."/>
        </authorList>
    </citation>
    <scope>NUCLEOTIDE SEQUENCE [LARGE SCALE GENOMIC DNA]</scope>
    <source>
        <strain evidence="12">MGC-MH-2018</strain>
    </source>
</reference>
<evidence type="ECO:0000256" key="2">
    <source>
        <dbReference type="ARBA" id="ARBA00005179"/>
    </source>
</evidence>
<evidence type="ECO:0000256" key="11">
    <source>
        <dbReference type="SAM" id="Phobius"/>
    </source>
</evidence>
<dbReference type="GO" id="GO:0020037">
    <property type="term" value="F:heme binding"/>
    <property type="evidence" value="ECO:0007669"/>
    <property type="project" value="InterPro"/>
</dbReference>
<feature type="transmembrane region" description="Helical" evidence="11">
    <location>
        <begin position="7"/>
        <end position="29"/>
    </location>
</feature>
<keyword evidence="11" id="KW-1133">Transmembrane helix</keyword>
<evidence type="ECO:0000256" key="4">
    <source>
        <dbReference type="ARBA" id="ARBA00022617"/>
    </source>
</evidence>
<evidence type="ECO:0000313" key="12">
    <source>
        <dbReference type="EMBL" id="KAG5161865.1"/>
    </source>
</evidence>
<keyword evidence="6 10" id="KW-0560">Oxidoreductase</keyword>
<organism evidence="12">
    <name type="scientific">Psilocybe cubensis</name>
    <name type="common">Psychedelic mushroom</name>
    <name type="synonym">Stropharia cubensis</name>
    <dbReference type="NCBI Taxonomy" id="181762"/>
    <lineage>
        <taxon>Eukaryota</taxon>
        <taxon>Fungi</taxon>
        <taxon>Dikarya</taxon>
        <taxon>Basidiomycota</taxon>
        <taxon>Agaricomycotina</taxon>
        <taxon>Agaricomycetes</taxon>
        <taxon>Agaricomycetidae</taxon>
        <taxon>Agaricales</taxon>
        <taxon>Agaricineae</taxon>
        <taxon>Strophariaceae</taxon>
        <taxon>Psilocybe</taxon>
    </lineage>
</organism>
<dbReference type="InterPro" id="IPR001128">
    <property type="entry name" value="Cyt_P450"/>
</dbReference>
<keyword evidence="11" id="KW-0812">Transmembrane</keyword>
<evidence type="ECO:0000256" key="8">
    <source>
        <dbReference type="ARBA" id="ARBA00023033"/>
    </source>
</evidence>
<dbReference type="PRINTS" id="PR00385">
    <property type="entry name" value="P450"/>
</dbReference>
<proteinExistence type="inferred from homology"/>
<dbReference type="PANTHER" id="PTHR46300">
    <property type="entry name" value="P450, PUTATIVE (EUROFUNG)-RELATED-RELATED"/>
    <property type="match status" value="1"/>
</dbReference>
<gene>
    <name evidence="12" type="ORF">JR316_013277</name>
</gene>
<keyword evidence="11" id="KW-0472">Membrane</keyword>
<dbReference type="GO" id="GO:0016705">
    <property type="term" value="F:oxidoreductase activity, acting on paired donors, with incorporation or reduction of molecular oxygen"/>
    <property type="evidence" value="ECO:0007669"/>
    <property type="project" value="InterPro"/>
</dbReference>
<keyword evidence="5 9" id="KW-0479">Metal-binding</keyword>
<dbReference type="EMBL" id="JAFIQS010000024">
    <property type="protein sequence ID" value="KAG5161865.1"/>
    <property type="molecule type" value="Genomic_DNA"/>
</dbReference>
<keyword evidence="8 10" id="KW-0503">Monooxygenase</keyword>
<comment type="similarity">
    <text evidence="3 10">Belongs to the cytochrome P450 family.</text>
</comment>
<dbReference type="GO" id="GO:0004497">
    <property type="term" value="F:monooxygenase activity"/>
    <property type="evidence" value="ECO:0007669"/>
    <property type="project" value="UniProtKB-KW"/>
</dbReference>
<dbReference type="PROSITE" id="PS00086">
    <property type="entry name" value="CYTOCHROME_P450"/>
    <property type="match status" value="1"/>
</dbReference>
<evidence type="ECO:0000256" key="10">
    <source>
        <dbReference type="RuleBase" id="RU000461"/>
    </source>
</evidence>
<evidence type="ECO:0000256" key="5">
    <source>
        <dbReference type="ARBA" id="ARBA00022723"/>
    </source>
</evidence>
<evidence type="ECO:0000256" key="3">
    <source>
        <dbReference type="ARBA" id="ARBA00010617"/>
    </source>
</evidence>
<keyword evidence="7 9" id="KW-0408">Iron</keyword>
<protein>
    <recommendedName>
        <fullName evidence="13">Cytochrome P450</fullName>
    </recommendedName>
</protein>
<dbReference type="OrthoDB" id="2789670at2759"/>
<dbReference type="PRINTS" id="PR00463">
    <property type="entry name" value="EP450I"/>
</dbReference>
<dbReference type="Pfam" id="PF00067">
    <property type="entry name" value="p450"/>
    <property type="match status" value="1"/>
</dbReference>
<dbReference type="InterPro" id="IPR050364">
    <property type="entry name" value="Cytochrome_P450_fung"/>
</dbReference>